<sequence>MLAALRSSGFEVIRLGRELGSFAPPTRLRLSMHWLILVLVLLLGTLQYRLWMGEGSLAELYSLKREIALEESELERLRARNRELQAEVDDLRQGSEAIEERARSELGMIKPGEIFIQVIERPTSENAEETP</sequence>
<evidence type="ECO:0000256" key="5">
    <source>
        <dbReference type="ARBA" id="ARBA00023136"/>
    </source>
</evidence>
<feature type="coiled-coil region" evidence="7">
    <location>
        <begin position="60"/>
        <end position="101"/>
    </location>
</feature>
<organism evidence="9 10">
    <name type="scientific">Allochromatium warmingii</name>
    <name type="common">Chromatium warmingii</name>
    <dbReference type="NCBI Taxonomy" id="61595"/>
    <lineage>
        <taxon>Bacteria</taxon>
        <taxon>Pseudomonadati</taxon>
        <taxon>Pseudomonadota</taxon>
        <taxon>Gammaproteobacteria</taxon>
        <taxon>Chromatiales</taxon>
        <taxon>Chromatiaceae</taxon>
        <taxon>Allochromatium</taxon>
    </lineage>
</organism>
<dbReference type="NCBIfam" id="NF002058">
    <property type="entry name" value="PRK00888.1"/>
    <property type="match status" value="1"/>
</dbReference>
<dbReference type="EMBL" id="FNOW01000005">
    <property type="protein sequence ID" value="SDX50107.1"/>
    <property type="molecule type" value="Genomic_DNA"/>
</dbReference>
<comment type="similarity">
    <text evidence="7">Belongs to the FtsB family.</text>
</comment>
<evidence type="ECO:0000256" key="6">
    <source>
        <dbReference type="ARBA" id="ARBA00023306"/>
    </source>
</evidence>
<evidence type="ECO:0000256" key="1">
    <source>
        <dbReference type="ARBA" id="ARBA00022475"/>
    </source>
</evidence>
<name>A0A1H3C7H8_ALLWA</name>
<dbReference type="AlphaFoldDB" id="A0A1H3C7H8"/>
<dbReference type="Proteomes" id="UP000198672">
    <property type="component" value="Unassembled WGS sequence"/>
</dbReference>
<keyword evidence="7" id="KW-0997">Cell inner membrane</keyword>
<keyword evidence="1 7" id="KW-1003">Cell membrane</keyword>
<accession>A0A1H3C7H8</accession>
<keyword evidence="6 7" id="KW-0131">Cell cycle</keyword>
<dbReference type="HAMAP" id="MF_00599">
    <property type="entry name" value="FtsB"/>
    <property type="match status" value="1"/>
</dbReference>
<keyword evidence="5 7" id="KW-0472">Membrane</keyword>
<keyword evidence="4 7" id="KW-1133">Transmembrane helix</keyword>
<dbReference type="InterPro" id="IPR023081">
    <property type="entry name" value="Cell_div_FtsB"/>
</dbReference>
<reference evidence="10" key="1">
    <citation type="submission" date="2016-10" db="EMBL/GenBank/DDBJ databases">
        <authorList>
            <person name="Varghese N."/>
            <person name="Submissions S."/>
        </authorList>
    </citation>
    <scope>NUCLEOTIDE SEQUENCE [LARGE SCALE GENOMIC DNA]</scope>
    <source>
        <strain evidence="10">DSM 173</strain>
    </source>
</reference>
<protein>
    <recommendedName>
        <fullName evidence="7">Cell division protein FtsB</fullName>
    </recommendedName>
</protein>
<dbReference type="Pfam" id="PF04977">
    <property type="entry name" value="DivIC"/>
    <property type="match status" value="1"/>
</dbReference>
<dbReference type="GO" id="GO:0030428">
    <property type="term" value="C:cell septum"/>
    <property type="evidence" value="ECO:0007669"/>
    <property type="project" value="TreeGrafter"/>
</dbReference>
<dbReference type="GO" id="GO:0043093">
    <property type="term" value="P:FtsZ-dependent cytokinesis"/>
    <property type="evidence" value="ECO:0007669"/>
    <property type="project" value="UniProtKB-UniRule"/>
</dbReference>
<keyword evidence="2 7" id="KW-0132">Cell division</keyword>
<gene>
    <name evidence="7" type="primary">ftsB</name>
    <name evidence="9" type="ORF">SAMN05421644_10540</name>
</gene>
<feature type="topological domain" description="Cytoplasmic" evidence="7">
    <location>
        <begin position="1"/>
        <end position="34"/>
    </location>
</feature>
<feature type="transmembrane region" description="Helical" evidence="8">
    <location>
        <begin position="32"/>
        <end position="51"/>
    </location>
</feature>
<dbReference type="GO" id="GO:0005886">
    <property type="term" value="C:plasma membrane"/>
    <property type="evidence" value="ECO:0007669"/>
    <property type="project" value="UniProtKB-SubCell"/>
</dbReference>
<comment type="function">
    <text evidence="7">Essential cell division protein. May link together the upstream cell division proteins, which are predominantly cytoplasmic, with the downstream cell division proteins, which are predominantly periplasmic.</text>
</comment>
<evidence type="ECO:0000256" key="3">
    <source>
        <dbReference type="ARBA" id="ARBA00022692"/>
    </source>
</evidence>
<dbReference type="PANTHER" id="PTHR37485">
    <property type="entry name" value="CELL DIVISION PROTEIN FTSB"/>
    <property type="match status" value="1"/>
</dbReference>
<keyword evidence="7" id="KW-0175">Coiled coil</keyword>
<feature type="topological domain" description="Periplasmic" evidence="7">
    <location>
        <begin position="53"/>
        <end position="131"/>
    </location>
</feature>
<evidence type="ECO:0000256" key="4">
    <source>
        <dbReference type="ARBA" id="ARBA00022989"/>
    </source>
</evidence>
<comment type="subcellular location">
    <subcellularLocation>
        <location evidence="7">Cell inner membrane</location>
        <topology evidence="7">Single-pass type II membrane protein</topology>
    </subcellularLocation>
    <text evidence="7">Localizes to the division septum.</text>
</comment>
<keyword evidence="10" id="KW-1185">Reference proteome</keyword>
<dbReference type="GO" id="GO:0032153">
    <property type="term" value="C:cell division site"/>
    <property type="evidence" value="ECO:0007669"/>
    <property type="project" value="UniProtKB-UniRule"/>
</dbReference>
<proteinExistence type="inferred from homology"/>
<evidence type="ECO:0000313" key="9">
    <source>
        <dbReference type="EMBL" id="SDX50107.1"/>
    </source>
</evidence>
<evidence type="ECO:0000256" key="8">
    <source>
        <dbReference type="SAM" id="Phobius"/>
    </source>
</evidence>
<comment type="subunit">
    <text evidence="7">Part of a complex composed of FtsB, FtsL and FtsQ.</text>
</comment>
<evidence type="ECO:0000256" key="2">
    <source>
        <dbReference type="ARBA" id="ARBA00022618"/>
    </source>
</evidence>
<dbReference type="InterPro" id="IPR007060">
    <property type="entry name" value="FtsL/DivIC"/>
</dbReference>
<keyword evidence="3 7" id="KW-0812">Transmembrane</keyword>
<dbReference type="PANTHER" id="PTHR37485:SF1">
    <property type="entry name" value="CELL DIVISION PROTEIN FTSB"/>
    <property type="match status" value="1"/>
</dbReference>
<evidence type="ECO:0000313" key="10">
    <source>
        <dbReference type="Proteomes" id="UP000198672"/>
    </source>
</evidence>
<dbReference type="STRING" id="61595.SAMN05421644_10540"/>
<evidence type="ECO:0000256" key="7">
    <source>
        <dbReference type="HAMAP-Rule" id="MF_00599"/>
    </source>
</evidence>